<dbReference type="Proteomes" id="UP000261905">
    <property type="component" value="Unassembled WGS sequence"/>
</dbReference>
<evidence type="ECO:0000313" key="5">
    <source>
        <dbReference type="EMBL" id="REK69576.1"/>
    </source>
</evidence>
<evidence type="ECO:0000259" key="4">
    <source>
        <dbReference type="Pfam" id="PF00535"/>
    </source>
</evidence>
<evidence type="ECO:0000256" key="3">
    <source>
        <dbReference type="ARBA" id="ARBA00022679"/>
    </source>
</evidence>
<dbReference type="Gene3D" id="3.90.550.10">
    <property type="entry name" value="Spore Coat Polysaccharide Biosynthesis Protein SpsA, Chain A"/>
    <property type="match status" value="1"/>
</dbReference>
<accession>A0A371P2K3</accession>
<dbReference type="Pfam" id="PF00535">
    <property type="entry name" value="Glycos_transf_2"/>
    <property type="match status" value="1"/>
</dbReference>
<proteinExistence type="inferred from homology"/>
<sequence length="346" mass="40048">MITPKISIVIPAWNAEQYLERCLDSIKKQTFTEFEVIIADSESTDNTAEIAQSYARSDDRFRYVKHAFAPPGIGRNYGLDMARSPYIAFADTDDTLEPDMLETMYSVAITENADIVVCDFNMIYPDHDIPSFSCLENDTFILTDDNFANYYFQYSAAPKPNNYLWSRLYRRQFIRDTGIRFADTRYSEDHLFNLMLNCYMPRISHIGKSLYNYIQRDDSAVRQGARLANHGEIFYTVFDSARKYLQSVGKGYEKPILGIYAFTRIRSIVFYGQLAEVSADKLQESITSFLSGDKVEHYLSLCLKEGYLNSYCRIHNIDAAQEQLFHELIDLCLNKEKIALDRGWFS</sequence>
<evidence type="ECO:0000313" key="6">
    <source>
        <dbReference type="Proteomes" id="UP000261905"/>
    </source>
</evidence>
<dbReference type="GO" id="GO:0016757">
    <property type="term" value="F:glycosyltransferase activity"/>
    <property type="evidence" value="ECO:0007669"/>
    <property type="project" value="UniProtKB-KW"/>
</dbReference>
<reference evidence="5 6" key="1">
    <citation type="submission" date="2018-08" db="EMBL/GenBank/DDBJ databases">
        <title>Paenibacillus sp. M4BSY-1, whole genome shotgun sequence.</title>
        <authorList>
            <person name="Tuo L."/>
        </authorList>
    </citation>
    <scope>NUCLEOTIDE SEQUENCE [LARGE SCALE GENOMIC DNA]</scope>
    <source>
        <strain evidence="5 6">M4BSY-1</strain>
    </source>
</reference>
<keyword evidence="6" id="KW-1185">Reference proteome</keyword>
<keyword evidence="2" id="KW-0328">Glycosyltransferase</keyword>
<comment type="caution">
    <text evidence="5">The sequence shown here is derived from an EMBL/GenBank/DDBJ whole genome shotgun (WGS) entry which is preliminary data.</text>
</comment>
<organism evidence="5 6">
    <name type="scientific">Paenibacillus paeoniae</name>
    <dbReference type="NCBI Taxonomy" id="2292705"/>
    <lineage>
        <taxon>Bacteria</taxon>
        <taxon>Bacillati</taxon>
        <taxon>Bacillota</taxon>
        <taxon>Bacilli</taxon>
        <taxon>Bacillales</taxon>
        <taxon>Paenibacillaceae</taxon>
        <taxon>Paenibacillus</taxon>
    </lineage>
</organism>
<protein>
    <submittedName>
        <fullName evidence="5">Glycosyltransferase</fullName>
    </submittedName>
</protein>
<keyword evidence="3 5" id="KW-0808">Transferase</keyword>
<comment type="similarity">
    <text evidence="1">Belongs to the glycosyltransferase 2 family.</text>
</comment>
<dbReference type="PANTHER" id="PTHR22916">
    <property type="entry name" value="GLYCOSYLTRANSFERASE"/>
    <property type="match status" value="1"/>
</dbReference>
<dbReference type="CDD" id="cd00761">
    <property type="entry name" value="Glyco_tranf_GTA_type"/>
    <property type="match status" value="1"/>
</dbReference>
<evidence type="ECO:0000256" key="1">
    <source>
        <dbReference type="ARBA" id="ARBA00006739"/>
    </source>
</evidence>
<dbReference type="InterPro" id="IPR029044">
    <property type="entry name" value="Nucleotide-diphossugar_trans"/>
</dbReference>
<gene>
    <name evidence="5" type="ORF">DX130_24045</name>
</gene>
<dbReference type="AlphaFoldDB" id="A0A371P2K3"/>
<dbReference type="EMBL" id="QUBQ01000007">
    <property type="protein sequence ID" value="REK69576.1"/>
    <property type="molecule type" value="Genomic_DNA"/>
</dbReference>
<dbReference type="PANTHER" id="PTHR22916:SF51">
    <property type="entry name" value="GLYCOSYLTRANSFERASE EPSH-RELATED"/>
    <property type="match status" value="1"/>
</dbReference>
<dbReference type="RefSeq" id="WP_116049711.1">
    <property type="nucleotide sequence ID" value="NZ_QUBQ01000007.1"/>
</dbReference>
<evidence type="ECO:0000256" key="2">
    <source>
        <dbReference type="ARBA" id="ARBA00022676"/>
    </source>
</evidence>
<dbReference type="InterPro" id="IPR001173">
    <property type="entry name" value="Glyco_trans_2-like"/>
</dbReference>
<dbReference type="OrthoDB" id="396512at2"/>
<dbReference type="SUPFAM" id="SSF53448">
    <property type="entry name" value="Nucleotide-diphospho-sugar transferases"/>
    <property type="match status" value="1"/>
</dbReference>
<name>A0A371P2K3_9BACL</name>
<feature type="domain" description="Glycosyltransferase 2-like" evidence="4">
    <location>
        <begin position="7"/>
        <end position="124"/>
    </location>
</feature>